<dbReference type="Gene3D" id="1.10.287.130">
    <property type="match status" value="1"/>
</dbReference>
<dbReference type="CDD" id="cd00082">
    <property type="entry name" value="HisKA"/>
    <property type="match status" value="1"/>
</dbReference>
<dbReference type="SUPFAM" id="SSF55874">
    <property type="entry name" value="ATPase domain of HSP90 chaperone/DNA topoisomerase II/histidine kinase"/>
    <property type="match status" value="1"/>
</dbReference>
<dbReference type="InterPro" id="IPR003018">
    <property type="entry name" value="GAF"/>
</dbReference>
<proteinExistence type="predicted"/>
<dbReference type="SUPFAM" id="SSF47384">
    <property type="entry name" value="Homodimeric domain of signal transducing histidine kinase"/>
    <property type="match status" value="1"/>
</dbReference>
<dbReference type="Gene3D" id="3.30.565.10">
    <property type="entry name" value="Histidine kinase-like ATPase, C-terminal domain"/>
    <property type="match status" value="1"/>
</dbReference>
<dbReference type="SMART" id="SM00387">
    <property type="entry name" value="HATPase_c"/>
    <property type="match status" value="1"/>
</dbReference>
<dbReference type="InterPro" id="IPR036890">
    <property type="entry name" value="HATPase_C_sf"/>
</dbReference>
<dbReference type="Pfam" id="PF08448">
    <property type="entry name" value="PAS_4"/>
    <property type="match status" value="1"/>
</dbReference>
<dbReference type="InterPro" id="IPR013656">
    <property type="entry name" value="PAS_4"/>
</dbReference>
<dbReference type="PANTHER" id="PTHR43065">
    <property type="entry name" value="SENSOR HISTIDINE KINASE"/>
    <property type="match status" value="1"/>
</dbReference>
<dbReference type="EC" id="2.7.13.3" evidence="2"/>
<dbReference type="InterPro" id="IPR004358">
    <property type="entry name" value="Sig_transdc_His_kin-like_C"/>
</dbReference>
<organism evidence="5">
    <name type="scientific">Fundidesulfovibrio putealis</name>
    <dbReference type="NCBI Taxonomy" id="270496"/>
    <lineage>
        <taxon>Bacteria</taxon>
        <taxon>Pseudomonadati</taxon>
        <taxon>Thermodesulfobacteriota</taxon>
        <taxon>Desulfovibrionia</taxon>
        <taxon>Desulfovibrionales</taxon>
        <taxon>Desulfovibrionaceae</taxon>
        <taxon>Fundidesulfovibrio</taxon>
    </lineage>
</organism>
<protein>
    <recommendedName>
        <fullName evidence="2">histidine kinase</fullName>
        <ecNumber evidence="2">2.7.13.3</ecNumber>
    </recommendedName>
</protein>
<dbReference type="InterPro" id="IPR003661">
    <property type="entry name" value="HisK_dim/P_dom"/>
</dbReference>
<evidence type="ECO:0000256" key="2">
    <source>
        <dbReference type="ARBA" id="ARBA00012438"/>
    </source>
</evidence>
<dbReference type="GO" id="GO:0000155">
    <property type="term" value="F:phosphorelay sensor kinase activity"/>
    <property type="evidence" value="ECO:0007669"/>
    <property type="project" value="InterPro"/>
</dbReference>
<feature type="domain" description="Histidine kinase" evidence="4">
    <location>
        <begin position="472"/>
        <end position="687"/>
    </location>
</feature>
<dbReference type="SMART" id="SM00065">
    <property type="entry name" value="GAF"/>
    <property type="match status" value="1"/>
</dbReference>
<sequence>MNASPLLHAVCLAGGLAQCRLGGCVLERPTRAALCTSFGLLLAAELLFGLRPLFGINASAVGRLLMVAGFAYGCRAFAVRAFADVEALLRGMLREREEHLAAQNARLSAQSAAVVRLSGDRSLNEGDLDDALARIAETAVPVLEAHRAAVWLFSPDRETLACRGAFVAAPGAPAVCDTLRVADHGVFLHALENRRVCTSRDAGADPCFGPAVAAVLGQDRPVSFMAAGVRLGGALAGLCCVARMETGHAWHVDQEMFLGTLADLTALALESHDRMRDQRARRESEERLNALIEAIPDHVCIKDDQGRWLVANRARLLDFGLEGVDYVGRTDAELAHLQKPGGCEMDLSLVTDALARRVGHLEYCLANTYPGGDGKAYDVVKKALAGPDGRLKGLMVLGRDVTTYRAALDELRAAMARRKHDQEALAARQVEIEALNRGLEHRVAEAVEESRRKDLLLLHQSRLAAMGEMIGNIAHQWRQPLNALSLLVANLAWDAKNGPVSEAETDLMYRQCHDILNAMSRTIDDFRNFFKPDKQVEAFDVGDTVREALRLVEASLKTHRIEVELDLPECPPVLGYRGEYSQVILNLLANARDAVQGTRGRGGRIRVSAACRDGHVDVHVEDDGGGMSQEVARHLFEPYYSTKPQDKGTGLGLYMSRQIIEGHMMGKILAENTETGAVFTVSVPVAPPGDAASREEA</sequence>
<dbReference type="InterPro" id="IPR029016">
    <property type="entry name" value="GAF-like_dom_sf"/>
</dbReference>
<dbReference type="InterPro" id="IPR005467">
    <property type="entry name" value="His_kinase_dom"/>
</dbReference>
<dbReference type="EMBL" id="DSRP01000753">
    <property type="protein sequence ID" value="HGG93436.1"/>
    <property type="molecule type" value="Genomic_DNA"/>
</dbReference>
<dbReference type="Pfam" id="PF02518">
    <property type="entry name" value="HATPase_c"/>
    <property type="match status" value="1"/>
</dbReference>
<dbReference type="AlphaFoldDB" id="A0A7C4ENW3"/>
<dbReference type="InterPro" id="IPR035965">
    <property type="entry name" value="PAS-like_dom_sf"/>
</dbReference>
<dbReference type="SUPFAM" id="SSF55785">
    <property type="entry name" value="PYP-like sensor domain (PAS domain)"/>
    <property type="match status" value="1"/>
</dbReference>
<gene>
    <name evidence="5" type="ORF">ENR59_10875</name>
</gene>
<dbReference type="Gene3D" id="3.30.450.20">
    <property type="entry name" value="PAS domain"/>
    <property type="match status" value="1"/>
</dbReference>
<evidence type="ECO:0000256" key="3">
    <source>
        <dbReference type="ARBA" id="ARBA00022553"/>
    </source>
</evidence>
<dbReference type="PROSITE" id="PS50109">
    <property type="entry name" value="HIS_KIN"/>
    <property type="match status" value="1"/>
</dbReference>
<evidence type="ECO:0000259" key="4">
    <source>
        <dbReference type="PROSITE" id="PS50109"/>
    </source>
</evidence>
<accession>A0A7C4ENW3</accession>
<dbReference type="PANTHER" id="PTHR43065:SF42">
    <property type="entry name" value="TWO-COMPONENT SENSOR PPRA"/>
    <property type="match status" value="1"/>
</dbReference>
<keyword evidence="3" id="KW-0597">Phosphoprotein</keyword>
<evidence type="ECO:0000256" key="1">
    <source>
        <dbReference type="ARBA" id="ARBA00000085"/>
    </source>
</evidence>
<dbReference type="PRINTS" id="PR00344">
    <property type="entry name" value="BCTRLSENSOR"/>
</dbReference>
<dbReference type="Gene3D" id="3.30.450.40">
    <property type="match status" value="1"/>
</dbReference>
<dbReference type="InterPro" id="IPR003594">
    <property type="entry name" value="HATPase_dom"/>
</dbReference>
<comment type="catalytic activity">
    <reaction evidence="1">
        <text>ATP + protein L-histidine = ADP + protein N-phospho-L-histidine.</text>
        <dbReference type="EC" id="2.7.13.3"/>
    </reaction>
</comment>
<reference evidence="5" key="1">
    <citation type="journal article" date="2020" name="mSystems">
        <title>Genome- and Community-Level Interaction Insights into Carbon Utilization and Element Cycling Functions of Hydrothermarchaeota in Hydrothermal Sediment.</title>
        <authorList>
            <person name="Zhou Z."/>
            <person name="Liu Y."/>
            <person name="Xu W."/>
            <person name="Pan J."/>
            <person name="Luo Z.H."/>
            <person name="Li M."/>
        </authorList>
    </citation>
    <scope>NUCLEOTIDE SEQUENCE [LARGE SCALE GENOMIC DNA]</scope>
    <source>
        <strain evidence="5">SpSt-413</strain>
    </source>
</reference>
<name>A0A7C4ENW3_9BACT</name>
<evidence type="ECO:0000313" key="5">
    <source>
        <dbReference type="EMBL" id="HGG93436.1"/>
    </source>
</evidence>
<comment type="caution">
    <text evidence="5">The sequence shown here is derived from an EMBL/GenBank/DDBJ whole genome shotgun (WGS) entry which is preliminary data.</text>
</comment>
<dbReference type="Pfam" id="PF01590">
    <property type="entry name" value="GAF"/>
    <property type="match status" value="1"/>
</dbReference>
<dbReference type="InterPro" id="IPR036097">
    <property type="entry name" value="HisK_dim/P_sf"/>
</dbReference>
<dbReference type="SUPFAM" id="SSF55781">
    <property type="entry name" value="GAF domain-like"/>
    <property type="match status" value="1"/>
</dbReference>